<dbReference type="Pfam" id="PF00753">
    <property type="entry name" value="Lactamase_B"/>
    <property type="match status" value="1"/>
</dbReference>
<dbReference type="GO" id="GO:0005886">
    <property type="term" value="C:plasma membrane"/>
    <property type="evidence" value="ECO:0007669"/>
    <property type="project" value="UniProtKB-SubCell"/>
</dbReference>
<evidence type="ECO:0000256" key="6">
    <source>
        <dbReference type="SAM" id="Phobius"/>
    </source>
</evidence>
<feature type="transmembrane region" description="Helical" evidence="6">
    <location>
        <begin position="354"/>
        <end position="377"/>
    </location>
</feature>
<evidence type="ECO:0000259" key="7">
    <source>
        <dbReference type="SMART" id="SM00849"/>
    </source>
</evidence>
<dbReference type="Proteomes" id="UP000254060">
    <property type="component" value="Unassembled WGS sequence"/>
</dbReference>
<feature type="domain" description="Metallo-beta-lactamase" evidence="7">
    <location>
        <begin position="466"/>
        <end position="664"/>
    </location>
</feature>
<feature type="transmembrane region" description="Helical" evidence="6">
    <location>
        <begin position="435"/>
        <end position="451"/>
    </location>
</feature>
<accession>A0A377FSJ9</accession>
<feature type="transmembrane region" description="Helical" evidence="6">
    <location>
        <begin position="285"/>
        <end position="302"/>
    </location>
</feature>
<dbReference type="SMART" id="SM00849">
    <property type="entry name" value="Lactamase_B"/>
    <property type="match status" value="1"/>
</dbReference>
<dbReference type="AlphaFoldDB" id="A0A377FSJ9"/>
<dbReference type="InterPro" id="IPR001279">
    <property type="entry name" value="Metallo-B-lactamas"/>
</dbReference>
<evidence type="ECO:0000313" key="8">
    <source>
        <dbReference type="EMBL" id="STO07779.1"/>
    </source>
</evidence>
<comment type="subcellular location">
    <subcellularLocation>
        <location evidence="1">Cell membrane</location>
        <topology evidence="1">Multi-pass membrane protein</topology>
    </subcellularLocation>
</comment>
<dbReference type="CDD" id="cd07731">
    <property type="entry name" value="ComA-like_MBL-fold"/>
    <property type="match status" value="1"/>
</dbReference>
<dbReference type="EMBL" id="UGGP01000001">
    <property type="protein sequence ID" value="STO07779.1"/>
    <property type="molecule type" value="Genomic_DNA"/>
</dbReference>
<evidence type="ECO:0000256" key="2">
    <source>
        <dbReference type="ARBA" id="ARBA00022475"/>
    </source>
</evidence>
<evidence type="ECO:0000313" key="9">
    <source>
        <dbReference type="Proteomes" id="UP000254060"/>
    </source>
</evidence>
<dbReference type="PANTHER" id="PTHR30619:SF7">
    <property type="entry name" value="BETA-LACTAMASE DOMAIN PROTEIN"/>
    <property type="match status" value="1"/>
</dbReference>
<feature type="transmembrane region" description="Helical" evidence="6">
    <location>
        <begin position="6"/>
        <end position="32"/>
    </location>
</feature>
<feature type="transmembrane region" description="Helical" evidence="6">
    <location>
        <begin position="206"/>
        <end position="227"/>
    </location>
</feature>
<name>A0A377FSJ9_9BACL</name>
<dbReference type="SUPFAM" id="SSF56281">
    <property type="entry name" value="Metallo-hydrolase/oxidoreductase"/>
    <property type="match status" value="1"/>
</dbReference>
<proteinExistence type="predicted"/>
<gene>
    <name evidence="8" type="ORF">NCTC13163_01137</name>
</gene>
<feature type="transmembrane region" description="Helical" evidence="6">
    <location>
        <begin position="322"/>
        <end position="342"/>
    </location>
</feature>
<dbReference type="NCBIfam" id="TIGR00360">
    <property type="entry name" value="ComEC_N-term"/>
    <property type="match status" value="1"/>
</dbReference>
<organism evidence="8 9">
    <name type="scientific">Exiguobacterium aurantiacum</name>
    <dbReference type="NCBI Taxonomy" id="33987"/>
    <lineage>
        <taxon>Bacteria</taxon>
        <taxon>Bacillati</taxon>
        <taxon>Bacillota</taxon>
        <taxon>Bacilli</taxon>
        <taxon>Bacillales</taxon>
        <taxon>Bacillales Family XII. Incertae Sedis</taxon>
        <taxon>Exiguobacterium</taxon>
    </lineage>
</organism>
<keyword evidence="5 6" id="KW-0472">Membrane</keyword>
<evidence type="ECO:0000256" key="1">
    <source>
        <dbReference type="ARBA" id="ARBA00004651"/>
    </source>
</evidence>
<reference evidence="8 9" key="1">
    <citation type="submission" date="2018-06" db="EMBL/GenBank/DDBJ databases">
        <authorList>
            <consortium name="Pathogen Informatics"/>
            <person name="Doyle S."/>
        </authorList>
    </citation>
    <scope>NUCLEOTIDE SEQUENCE [LARGE SCALE GENOMIC DNA]</scope>
    <source>
        <strain evidence="8 9">NCTC13163</strain>
    </source>
</reference>
<dbReference type="STRING" id="1397694.GCA_000702585_01642"/>
<keyword evidence="4 6" id="KW-1133">Transmembrane helix</keyword>
<dbReference type="Gene3D" id="3.60.15.10">
    <property type="entry name" value="Ribonuclease Z/Hydroxyacylglutathione hydrolase-like"/>
    <property type="match status" value="1"/>
</dbReference>
<evidence type="ECO:0000256" key="4">
    <source>
        <dbReference type="ARBA" id="ARBA00022989"/>
    </source>
</evidence>
<dbReference type="Pfam" id="PF03772">
    <property type="entry name" value="Competence"/>
    <property type="match status" value="1"/>
</dbReference>
<evidence type="ECO:0000256" key="3">
    <source>
        <dbReference type="ARBA" id="ARBA00022692"/>
    </source>
</evidence>
<dbReference type="RefSeq" id="WP_029334733.1">
    <property type="nucleotide sequence ID" value="NZ_UGGP01000001.1"/>
</dbReference>
<dbReference type="OrthoDB" id="9761531at2"/>
<evidence type="ECO:0000256" key="5">
    <source>
        <dbReference type="ARBA" id="ARBA00023136"/>
    </source>
</evidence>
<protein>
    <submittedName>
        <fullName evidence="8">ComEC family competence protein</fullName>
    </submittedName>
</protein>
<keyword evidence="3 6" id="KW-0812">Transmembrane</keyword>
<dbReference type="InterPro" id="IPR036866">
    <property type="entry name" value="RibonucZ/Hydroxyglut_hydro"/>
</dbReference>
<dbReference type="InterPro" id="IPR035681">
    <property type="entry name" value="ComA-like_MBL"/>
</dbReference>
<sequence>MPIYPFLPIMLVIAFTYEMWPIALLVGVLLALTFRGQAMATHIGASCLALIVFVHGAPLPVTGEVPYAFEIESRRDNGRSVRLYGTIGDASGVLVGRDVSAGRPGETCHVMFETEPFSPLRNVGGFDEASWALGSGLSFKGKNSSIESCRPTATWNGRMLRFKDRQLLKIETRHRPDVALYMQALLFGEGRLLDEETSFSYRVTGLLHLLVISGSHIAMLVIAFKWLMRPLPLHRETKTVFIMVGVTAFGWLTGFSPPVARAVLVADVLLALTLVGYSVRDPMRLLSWCAAVLLALHPYLLFNLGFQLTVGMTLFLIVTRSIWTNVFSLALYAQWFGLIVLWAVQPVISWFAPLYNVIVAILISWVIIPLALLTYVFPSSDRLLHPILDGLNGTFALHHTYKPWFPLHDVTLWHSLYLAGSLWVGLVILERGRKVGWLCAGAALLALAFMLESAEEDRVTFLDVGQGDAIVVEANGVTGVIDVGGVYQDPDERKRSTFDPGADVVVPYVWKRGERELDFLLLTHADHDHIGGLTGVLEKLQVREVWLAAEGTDQTKRSELLSTLATYDVPVRFVRAGDRPYPWMWIVSPTEREDDENANSVSVYMMVGGLKYLLTGDLPEAGEKKLPTVDVDVFKLGHHGSDTSSSEDLLTRVDPEWTVISVGRNNRYGHPHEDVLARLVGKHVLRTDEHGMVVCERGGCRGIVETAVSR</sequence>
<dbReference type="InterPro" id="IPR052159">
    <property type="entry name" value="Competence_DNA_uptake"/>
</dbReference>
<feature type="transmembrane region" description="Helical" evidence="6">
    <location>
        <begin position="239"/>
        <end position="256"/>
    </location>
</feature>
<dbReference type="InterPro" id="IPR004477">
    <property type="entry name" value="ComEC_N"/>
</dbReference>
<keyword evidence="2" id="KW-1003">Cell membrane</keyword>
<dbReference type="PANTHER" id="PTHR30619">
    <property type="entry name" value="DNA INTERNALIZATION/COMPETENCE PROTEIN COMEC/REC2"/>
    <property type="match status" value="1"/>
</dbReference>
<feature type="transmembrane region" description="Helical" evidence="6">
    <location>
        <begin position="410"/>
        <end position="428"/>
    </location>
</feature>